<evidence type="ECO:0000313" key="4">
    <source>
        <dbReference type="Proteomes" id="UP000316252"/>
    </source>
</evidence>
<dbReference type="Proteomes" id="UP000316252">
    <property type="component" value="Unassembled WGS sequence"/>
</dbReference>
<feature type="compositionally biased region" description="Basic and acidic residues" evidence="1">
    <location>
        <begin position="32"/>
        <end position="46"/>
    </location>
</feature>
<feature type="transmembrane region" description="Helical" evidence="2">
    <location>
        <begin position="156"/>
        <end position="177"/>
    </location>
</feature>
<name>A0A506XY49_9MICO</name>
<keyword evidence="2" id="KW-0472">Membrane</keyword>
<dbReference type="RefSeq" id="WP_141162209.1">
    <property type="nucleotide sequence ID" value="NZ_VHQG01000001.1"/>
</dbReference>
<keyword evidence="2" id="KW-1133">Transmembrane helix</keyword>
<proteinExistence type="predicted"/>
<keyword evidence="4" id="KW-1185">Reference proteome</keyword>
<gene>
    <name evidence="3" type="ORF">FJ657_03215</name>
</gene>
<sequence>MTWQLGAHPDDVTRTDGQDEGDRAAESAAAVDGERRVGVQHPGGERPINRMVGRVVIRPRADTRQADLLALLPILPVLLSMGGPAFSMGWSPLSVVQLAIPVAVVQGLIARRDRRIMSDRGFVDLPSSLLALLSPILYLGLRARACSGHDESARSIVRWAIGVTVVAVLLVAIGSGFQAAMSPLFTGAEQE</sequence>
<accession>A0A506XY49</accession>
<feature type="transmembrane region" description="Helical" evidence="2">
    <location>
        <begin position="68"/>
        <end position="86"/>
    </location>
</feature>
<feature type="compositionally biased region" description="Basic and acidic residues" evidence="1">
    <location>
        <begin position="8"/>
        <end position="25"/>
    </location>
</feature>
<evidence type="ECO:0000256" key="1">
    <source>
        <dbReference type="SAM" id="MobiDB-lite"/>
    </source>
</evidence>
<feature type="transmembrane region" description="Helical" evidence="2">
    <location>
        <begin position="122"/>
        <end position="141"/>
    </location>
</feature>
<organism evidence="3 4">
    <name type="scientific">Schumannella soli</name>
    <dbReference type="NCBI Taxonomy" id="2590779"/>
    <lineage>
        <taxon>Bacteria</taxon>
        <taxon>Bacillati</taxon>
        <taxon>Actinomycetota</taxon>
        <taxon>Actinomycetes</taxon>
        <taxon>Micrococcales</taxon>
        <taxon>Microbacteriaceae</taxon>
        <taxon>Schumannella</taxon>
    </lineage>
</organism>
<reference evidence="3 4" key="1">
    <citation type="submission" date="2019-06" db="EMBL/GenBank/DDBJ databases">
        <authorList>
            <person name="Li F."/>
        </authorList>
    </citation>
    <scope>NUCLEOTIDE SEQUENCE [LARGE SCALE GENOMIC DNA]</scope>
    <source>
        <strain evidence="3 4">10F1D-1</strain>
    </source>
</reference>
<comment type="caution">
    <text evidence="3">The sequence shown here is derived from an EMBL/GenBank/DDBJ whole genome shotgun (WGS) entry which is preliminary data.</text>
</comment>
<protein>
    <submittedName>
        <fullName evidence="3">Uncharacterized protein</fullName>
    </submittedName>
</protein>
<evidence type="ECO:0000256" key="2">
    <source>
        <dbReference type="SAM" id="Phobius"/>
    </source>
</evidence>
<dbReference type="AlphaFoldDB" id="A0A506XY49"/>
<keyword evidence="2" id="KW-0812">Transmembrane</keyword>
<evidence type="ECO:0000313" key="3">
    <source>
        <dbReference type="EMBL" id="TPW77681.1"/>
    </source>
</evidence>
<dbReference type="EMBL" id="VHQG01000001">
    <property type="protein sequence ID" value="TPW77681.1"/>
    <property type="molecule type" value="Genomic_DNA"/>
</dbReference>
<dbReference type="OrthoDB" id="9937015at2"/>
<feature type="region of interest" description="Disordered" evidence="1">
    <location>
        <begin position="1"/>
        <end position="46"/>
    </location>
</feature>